<gene>
    <name evidence="4" type="ORF">QF092_06045</name>
</gene>
<keyword evidence="5" id="KW-1185">Reference proteome</keyword>
<accession>A0ABY8Q8Z7</accession>
<dbReference type="InterPro" id="IPR058245">
    <property type="entry name" value="NreC/VraR/RcsB-like_REC"/>
</dbReference>
<dbReference type="SMART" id="SM00448">
    <property type="entry name" value="REC"/>
    <property type="match status" value="1"/>
</dbReference>
<dbReference type="CDD" id="cd17535">
    <property type="entry name" value="REC_NarL-like"/>
    <property type="match status" value="1"/>
</dbReference>
<dbReference type="Pfam" id="PF00072">
    <property type="entry name" value="Response_reg"/>
    <property type="match status" value="1"/>
</dbReference>
<evidence type="ECO:0000313" key="4">
    <source>
        <dbReference type="EMBL" id="WGV17353.1"/>
    </source>
</evidence>
<sequence>MTPHECKASLATTLPAESRDQGQTRRSTGRPDQKAQILIAEDDDLISDALARMLGANGAYDCMTARSFAELSRLLDGPLAFQSIILDLHMPGMLGFSSVRAIKQKAPGCHILVFTGDDRASVIELFVAGVSGVVFKTSGLPVIKTALSKVLSGRRFIPDKGGSRQSKGVNATPNRAQIDCRKVRRKLLLQGRLTD</sequence>
<dbReference type="RefSeq" id="WP_281468562.1">
    <property type="nucleotide sequence ID" value="NZ_CP124535.1"/>
</dbReference>
<dbReference type="Proteomes" id="UP001230978">
    <property type="component" value="Chromosome"/>
</dbReference>
<dbReference type="InterPro" id="IPR001789">
    <property type="entry name" value="Sig_transdc_resp-reg_receiver"/>
</dbReference>
<dbReference type="PANTHER" id="PTHR45566">
    <property type="entry name" value="HTH-TYPE TRANSCRIPTIONAL REGULATOR YHJB-RELATED"/>
    <property type="match status" value="1"/>
</dbReference>
<dbReference type="InterPro" id="IPR011006">
    <property type="entry name" value="CheY-like_superfamily"/>
</dbReference>
<proteinExistence type="predicted"/>
<feature type="compositionally biased region" description="Basic and acidic residues" evidence="2">
    <location>
        <begin position="17"/>
        <end position="33"/>
    </location>
</feature>
<protein>
    <submittedName>
        <fullName evidence="4">Response regulator</fullName>
    </submittedName>
</protein>
<feature type="region of interest" description="Disordered" evidence="2">
    <location>
        <begin position="1"/>
        <end position="33"/>
    </location>
</feature>
<dbReference type="EMBL" id="CP124535">
    <property type="protein sequence ID" value="WGV17353.1"/>
    <property type="molecule type" value="Genomic_DNA"/>
</dbReference>
<organism evidence="4 5">
    <name type="scientific">Fuscovulum ytuae</name>
    <dbReference type="NCBI Taxonomy" id="3042299"/>
    <lineage>
        <taxon>Bacteria</taxon>
        <taxon>Pseudomonadati</taxon>
        <taxon>Pseudomonadota</taxon>
        <taxon>Alphaproteobacteria</taxon>
        <taxon>Rhodobacterales</taxon>
        <taxon>Paracoccaceae</taxon>
        <taxon>Fuscovulum</taxon>
    </lineage>
</organism>
<dbReference type="SUPFAM" id="SSF52172">
    <property type="entry name" value="CheY-like"/>
    <property type="match status" value="1"/>
</dbReference>
<feature type="domain" description="Response regulatory" evidence="3">
    <location>
        <begin position="36"/>
        <end position="151"/>
    </location>
</feature>
<evidence type="ECO:0000259" key="3">
    <source>
        <dbReference type="PROSITE" id="PS50110"/>
    </source>
</evidence>
<dbReference type="Gene3D" id="3.40.50.2300">
    <property type="match status" value="1"/>
</dbReference>
<dbReference type="PROSITE" id="PS50110">
    <property type="entry name" value="RESPONSE_REGULATORY"/>
    <property type="match status" value="1"/>
</dbReference>
<evidence type="ECO:0000313" key="5">
    <source>
        <dbReference type="Proteomes" id="UP001230978"/>
    </source>
</evidence>
<dbReference type="PANTHER" id="PTHR45566:SF1">
    <property type="entry name" value="HTH-TYPE TRANSCRIPTIONAL REGULATOR YHJB-RELATED"/>
    <property type="match status" value="1"/>
</dbReference>
<reference evidence="4 5" key="1">
    <citation type="submission" date="2023-04" db="EMBL/GenBank/DDBJ databases">
        <title>YMD61, complete Genome.</title>
        <authorList>
            <person name="Zhang J."/>
        </authorList>
    </citation>
    <scope>NUCLEOTIDE SEQUENCE [LARGE SCALE GENOMIC DNA]</scope>
    <source>
        <strain evidence="4 5">YMD61</strain>
    </source>
</reference>
<keyword evidence="1" id="KW-0597">Phosphoprotein</keyword>
<dbReference type="InterPro" id="IPR051015">
    <property type="entry name" value="EvgA-like"/>
</dbReference>
<name>A0ABY8Q8Z7_9RHOB</name>
<evidence type="ECO:0000256" key="2">
    <source>
        <dbReference type="SAM" id="MobiDB-lite"/>
    </source>
</evidence>
<feature type="modified residue" description="4-aspartylphosphate" evidence="1">
    <location>
        <position position="87"/>
    </location>
</feature>
<evidence type="ECO:0000256" key="1">
    <source>
        <dbReference type="PROSITE-ProRule" id="PRU00169"/>
    </source>
</evidence>